<sequence length="288" mass="30674">MPGPSDHPPIPPTSRAAMPVFRDGAHRRVGAGAFGEGLSDGDAARYDDVRPGYPQEVVALVGAGVGAGTTDAGTIGAALDVLDVGAGTGKLTAALVASGHRVTAVEPGAEMLAALGRACPDVARVRATAEATGLADGSFDAITCAQTWHWVDVPAASAEFARLLRPGGRVVLTWNTLDVRVPWVHRLTRIMHAGDVQKPGFVPDVAAPLRITDELRLEWEQLLTPEQIVMLARTRSYWLRSAQRTREKVEANLRWYLHDHLGFASDDVVPLPYRCDSFVLEVAGHGGA</sequence>
<dbReference type="GO" id="GO:0008168">
    <property type="term" value="F:methyltransferase activity"/>
    <property type="evidence" value="ECO:0007669"/>
    <property type="project" value="UniProtKB-KW"/>
</dbReference>
<evidence type="ECO:0000256" key="3">
    <source>
        <dbReference type="ARBA" id="ARBA00022679"/>
    </source>
</evidence>
<proteinExistence type="inferred from homology"/>
<reference evidence="5 6" key="1">
    <citation type="submission" date="2021-03" db="EMBL/GenBank/DDBJ databases">
        <title>Sequencing the genomes of 1000 actinobacteria strains.</title>
        <authorList>
            <person name="Klenk H.-P."/>
        </authorList>
    </citation>
    <scope>NUCLEOTIDE SEQUENCE [LARGE SCALE GENOMIC DNA]</scope>
    <source>
        <strain evidence="5 6">DSM 44506</strain>
    </source>
</reference>
<protein>
    <submittedName>
        <fullName evidence="5">SAM-dependent methyltransferase</fullName>
    </submittedName>
</protein>
<dbReference type="GO" id="GO:0032259">
    <property type="term" value="P:methylation"/>
    <property type="evidence" value="ECO:0007669"/>
    <property type="project" value="UniProtKB-KW"/>
</dbReference>
<feature type="domain" description="Methyltransferase type 11" evidence="4">
    <location>
        <begin position="82"/>
        <end position="172"/>
    </location>
</feature>
<organism evidence="5 6">
    <name type="scientific">Corynebacterium freneyi</name>
    <dbReference type="NCBI Taxonomy" id="134034"/>
    <lineage>
        <taxon>Bacteria</taxon>
        <taxon>Bacillati</taxon>
        <taxon>Actinomycetota</taxon>
        <taxon>Actinomycetes</taxon>
        <taxon>Mycobacteriales</taxon>
        <taxon>Corynebacteriaceae</taxon>
        <taxon>Corynebacterium</taxon>
    </lineage>
</organism>
<dbReference type="SUPFAM" id="SSF53335">
    <property type="entry name" value="S-adenosyl-L-methionine-dependent methyltransferases"/>
    <property type="match status" value="1"/>
</dbReference>
<dbReference type="PANTHER" id="PTHR44942">
    <property type="entry name" value="METHYLTRANSF_11 DOMAIN-CONTAINING PROTEIN"/>
    <property type="match status" value="1"/>
</dbReference>
<dbReference type="Gene3D" id="3.40.50.150">
    <property type="entry name" value="Vaccinia Virus protein VP39"/>
    <property type="match status" value="1"/>
</dbReference>
<evidence type="ECO:0000313" key="6">
    <source>
        <dbReference type="Proteomes" id="UP001519305"/>
    </source>
</evidence>
<dbReference type="CDD" id="cd02440">
    <property type="entry name" value="AdoMet_MTases"/>
    <property type="match status" value="1"/>
</dbReference>
<evidence type="ECO:0000313" key="5">
    <source>
        <dbReference type="EMBL" id="MBP2332892.1"/>
    </source>
</evidence>
<keyword evidence="2 5" id="KW-0489">Methyltransferase</keyword>
<comment type="similarity">
    <text evidence="1">Belongs to the methyltransferase superfamily.</text>
</comment>
<name>A0ABS4U8A8_9CORY</name>
<dbReference type="InterPro" id="IPR029063">
    <property type="entry name" value="SAM-dependent_MTases_sf"/>
</dbReference>
<gene>
    <name evidence="5" type="ORF">JOF33_001591</name>
</gene>
<keyword evidence="3" id="KW-0808">Transferase</keyword>
<dbReference type="RefSeq" id="WP_209653405.1">
    <property type="nucleotide sequence ID" value="NZ_CP047357.1"/>
</dbReference>
<dbReference type="InterPro" id="IPR013216">
    <property type="entry name" value="Methyltransf_11"/>
</dbReference>
<evidence type="ECO:0000256" key="2">
    <source>
        <dbReference type="ARBA" id="ARBA00022603"/>
    </source>
</evidence>
<dbReference type="EMBL" id="JAGINY010000001">
    <property type="protein sequence ID" value="MBP2332892.1"/>
    <property type="molecule type" value="Genomic_DNA"/>
</dbReference>
<dbReference type="PANTHER" id="PTHR44942:SF4">
    <property type="entry name" value="METHYLTRANSFERASE TYPE 11 DOMAIN-CONTAINING PROTEIN"/>
    <property type="match status" value="1"/>
</dbReference>
<dbReference type="Pfam" id="PF08241">
    <property type="entry name" value="Methyltransf_11"/>
    <property type="match status" value="1"/>
</dbReference>
<accession>A0ABS4U8A8</accession>
<dbReference type="Proteomes" id="UP001519305">
    <property type="component" value="Unassembled WGS sequence"/>
</dbReference>
<evidence type="ECO:0000256" key="1">
    <source>
        <dbReference type="ARBA" id="ARBA00008361"/>
    </source>
</evidence>
<evidence type="ECO:0000259" key="4">
    <source>
        <dbReference type="Pfam" id="PF08241"/>
    </source>
</evidence>
<comment type="caution">
    <text evidence="5">The sequence shown here is derived from an EMBL/GenBank/DDBJ whole genome shotgun (WGS) entry which is preliminary data.</text>
</comment>
<keyword evidence="6" id="KW-1185">Reference proteome</keyword>
<dbReference type="InterPro" id="IPR051052">
    <property type="entry name" value="Diverse_substrate_MTase"/>
</dbReference>